<reference evidence="1" key="2">
    <citation type="submission" date="2024-01" db="EMBL/GenBank/DDBJ databases">
        <authorList>
            <person name="Zhang X.-A."/>
            <person name="Zhang J.-T."/>
            <person name="Hu Z.-Y."/>
            <person name="Liu W."/>
        </authorList>
    </citation>
    <scope>NUCLEOTIDE SEQUENCE</scope>
    <source>
        <strain evidence="1">Rhabd_1</strain>
    </source>
</reference>
<protein>
    <submittedName>
        <fullName evidence="1">Transcriptional unit 1</fullName>
    </submittedName>
</protein>
<accession>A0AB38ZKC3</accession>
<dbReference type="EMBL" id="PP272765">
    <property type="protein sequence ID" value="WZI33527.1"/>
    <property type="molecule type" value="Viral_cRNA"/>
</dbReference>
<reference evidence="1" key="1">
    <citation type="journal article" date="2024" name="NPJ Biofilms Microbiomes">
        <title>Decoding the RNA viromes in shrew lungs along the eastern coast of China.</title>
        <authorList>
            <person name="Zhang J.T."/>
            <person name="Hu Z.Y."/>
            <person name="Tang F."/>
            <person name="Liu Y.T."/>
            <person name="Tan W.L."/>
            <person name="Ma X.F."/>
            <person name="Zhang Y.F."/>
            <person name="Si G.Q."/>
            <person name="Zhang L."/>
            <person name="Zhang M.Q."/>
            <person name="Peng C."/>
            <person name="Fu B.K."/>
            <person name="Fang L.Q."/>
            <person name="Zhang X.A."/>
            <person name="Liu W."/>
        </authorList>
    </citation>
    <scope>NUCLEOTIDE SEQUENCE</scope>
    <source>
        <strain evidence="1">Rhabd_1</strain>
    </source>
</reference>
<proteinExistence type="predicted"/>
<sequence>MKRPRSESLKEIRLLRKKKIMSGLKELPFFGRKRSNAKPILLMKSQSQSGSLIGRNDTKDQVLEDLIDCVIKLKMEEENKERRIRYANLIWKELMSDKKSGGCLSCISSKKSKKVTFFESEEFIYIQNESGGMDKYIPLTDIKKLDEGKEVKLHGPIQESH</sequence>
<name>A0AB38ZKC3_9RHAB</name>
<evidence type="ECO:0000313" key="1">
    <source>
        <dbReference type="EMBL" id="WZI33527.1"/>
    </source>
</evidence>
<organism evidence="1">
    <name type="scientific">Suncus murinus rhabdovirus</name>
    <dbReference type="NCBI Taxonomy" id="3139574"/>
    <lineage>
        <taxon>Viruses</taxon>
        <taxon>Riboviria</taxon>
        <taxon>Orthornavirae</taxon>
        <taxon>Negarnaviricota</taxon>
        <taxon>Haploviricotina</taxon>
        <taxon>Monjiviricetes</taxon>
        <taxon>Mononegavirales</taxon>
        <taxon>Rhabdoviridae</taxon>
    </lineage>
</organism>